<proteinExistence type="predicted"/>
<dbReference type="PROSITE" id="PS51257">
    <property type="entry name" value="PROKAR_LIPOPROTEIN"/>
    <property type="match status" value="1"/>
</dbReference>
<dbReference type="RefSeq" id="WP_173299485.1">
    <property type="nucleotide sequence ID" value="NZ_JABRWQ010000001.1"/>
</dbReference>
<reference evidence="1 2" key="1">
    <citation type="journal article" date="2015" name="Int. J. Syst. Evol. Microbiol.">
        <title>Winogradskyella litoriviva sp. nov., isolated from coastal seawater.</title>
        <authorList>
            <person name="Nedashkovskaya O.I."/>
            <person name="Kukhlevskiy A.D."/>
            <person name="Zhukova N.V."/>
            <person name="Kim S.J."/>
            <person name="Rhee S.K."/>
            <person name="Mikhailov V.V."/>
        </authorList>
    </citation>
    <scope>NUCLEOTIDE SEQUENCE [LARGE SCALE GENOMIC DNA]</scope>
    <source>
        <strain evidence="1 2">KMM6491</strain>
    </source>
</reference>
<organism evidence="1 2">
    <name type="scientific">Winogradskyella litoriviva</name>
    <dbReference type="NCBI Taxonomy" id="1220182"/>
    <lineage>
        <taxon>Bacteria</taxon>
        <taxon>Pseudomonadati</taxon>
        <taxon>Bacteroidota</taxon>
        <taxon>Flavobacteriia</taxon>
        <taxon>Flavobacteriales</taxon>
        <taxon>Flavobacteriaceae</taxon>
        <taxon>Winogradskyella</taxon>
    </lineage>
</organism>
<dbReference type="Proteomes" id="UP000805085">
    <property type="component" value="Unassembled WGS sequence"/>
</dbReference>
<evidence type="ECO:0000313" key="2">
    <source>
        <dbReference type="Proteomes" id="UP000805085"/>
    </source>
</evidence>
<dbReference type="Pfam" id="PF16153">
    <property type="entry name" value="DUF4861"/>
    <property type="match status" value="1"/>
</dbReference>
<gene>
    <name evidence="1" type="ORF">HNV10_01090</name>
</gene>
<protein>
    <submittedName>
        <fullName evidence="1">DUF4861 family protein</fullName>
    </submittedName>
</protein>
<name>A0ABX2E1G8_9FLAO</name>
<keyword evidence="2" id="KW-1185">Reference proteome</keyword>
<dbReference type="EMBL" id="JABRWQ010000001">
    <property type="protein sequence ID" value="NRD21816.1"/>
    <property type="molecule type" value="Genomic_DNA"/>
</dbReference>
<accession>A0ABX2E1G8</accession>
<evidence type="ECO:0000313" key="1">
    <source>
        <dbReference type="EMBL" id="NRD21816.1"/>
    </source>
</evidence>
<dbReference type="InterPro" id="IPR032342">
    <property type="entry name" value="DUF4861"/>
</dbReference>
<sequence>MKTVKYIIIVFMFISILACKNEETKAVSEQVAKKEVKSPVKTYAEISIAEGGKWIDGERGHKEYNGGTSFKNVNQLQVPDNHTDHTWYLRYEGPGWENNKIGYRLYLDWRNAIDIFGKTTDNMVLSQVGQDGFDSYHETQSWGQDILKVGKGLGIGSIGRLVDNNVLHFKEVDNTHATIKNTESNSTVTIQYKGWKTGKDKIDLKSTLSIAPDQRYTKHTIQPSKAINGIVTGIVNHGVNFIQKENKKWAYIATYGKQTLVPDNLGMAIFYKLETTTEVKKGAYDYLIEFKPTTKPIVFYFLGAWEQEVDGIKTEKAFITYLNEKLAELNNNDKL</sequence>
<comment type="caution">
    <text evidence="1">The sequence shown here is derived from an EMBL/GenBank/DDBJ whole genome shotgun (WGS) entry which is preliminary data.</text>
</comment>